<dbReference type="PANTHER" id="PTHR43384:SF6">
    <property type="entry name" value="SEPTUM SITE-DETERMINING PROTEIN MIND HOMOLOG, CHLOROPLASTIC"/>
    <property type="match status" value="1"/>
</dbReference>
<protein>
    <submittedName>
        <fullName evidence="4">P-loop NTPase</fullName>
    </submittedName>
</protein>
<evidence type="ECO:0000313" key="6">
    <source>
        <dbReference type="Proteomes" id="UP001500622"/>
    </source>
</evidence>
<feature type="compositionally biased region" description="Basic residues" evidence="3">
    <location>
        <begin position="448"/>
        <end position="467"/>
    </location>
</feature>
<dbReference type="Proteomes" id="UP001500622">
    <property type="component" value="Unassembled WGS sequence"/>
</dbReference>
<feature type="region of interest" description="Disordered" evidence="3">
    <location>
        <begin position="113"/>
        <end position="187"/>
    </location>
</feature>
<name>A0ABP8KUY4_9MICO</name>
<dbReference type="InterPro" id="IPR027417">
    <property type="entry name" value="P-loop_NTPase"/>
</dbReference>
<feature type="region of interest" description="Disordered" evidence="3">
    <location>
        <begin position="446"/>
        <end position="467"/>
    </location>
</feature>
<keyword evidence="1" id="KW-0547">Nucleotide-binding</keyword>
<dbReference type="PANTHER" id="PTHR43384">
    <property type="entry name" value="SEPTUM SITE-DETERMINING PROTEIN MIND HOMOLOG, CHLOROPLASTIC-RELATED"/>
    <property type="match status" value="1"/>
</dbReference>
<evidence type="ECO:0000313" key="5">
    <source>
        <dbReference type="EMBL" id="GAA4420385.1"/>
    </source>
</evidence>
<organism evidence="4 6">
    <name type="scientific">Georgenia halophila</name>
    <dbReference type="NCBI Taxonomy" id="620889"/>
    <lineage>
        <taxon>Bacteria</taxon>
        <taxon>Bacillati</taxon>
        <taxon>Actinomycetota</taxon>
        <taxon>Actinomycetes</taxon>
        <taxon>Micrococcales</taxon>
        <taxon>Bogoriellaceae</taxon>
        <taxon>Georgenia</taxon>
    </lineage>
</organism>
<evidence type="ECO:0000256" key="1">
    <source>
        <dbReference type="ARBA" id="ARBA00022741"/>
    </source>
</evidence>
<comment type="caution">
    <text evidence="4">The sequence shown here is derived from an EMBL/GenBank/DDBJ whole genome shotgun (WGS) entry which is preliminary data.</text>
</comment>
<reference evidence="4" key="1">
    <citation type="journal article" date="2014" name="Int. J. Syst. Evol. Microbiol.">
        <title>Complete genome of a new Firmicutes species belonging to the dominant human colonic microbiota ('Ruminococcus bicirculans') reveals two chromosomes and a selective capacity to utilize plant glucans.</title>
        <authorList>
            <consortium name="NISC Comparative Sequencing Program"/>
            <person name="Wegmann U."/>
            <person name="Louis P."/>
            <person name="Goesmann A."/>
            <person name="Henrissat B."/>
            <person name="Duncan S.H."/>
            <person name="Flint H.J."/>
        </authorList>
    </citation>
    <scope>NUCLEOTIDE SEQUENCE</scope>
    <source>
        <strain evidence="4">JCM 17810</strain>
    </source>
</reference>
<keyword evidence="6" id="KW-1185">Reference proteome</keyword>
<proteinExistence type="predicted"/>
<dbReference type="Gene3D" id="3.40.50.300">
    <property type="entry name" value="P-loop containing nucleotide triphosphate hydrolases"/>
    <property type="match status" value="1"/>
</dbReference>
<keyword evidence="2" id="KW-0067">ATP-binding</keyword>
<evidence type="ECO:0000256" key="2">
    <source>
        <dbReference type="ARBA" id="ARBA00022840"/>
    </source>
</evidence>
<reference evidence="6" key="2">
    <citation type="journal article" date="2019" name="Int. J. Syst. Evol. Microbiol.">
        <title>The Global Catalogue of Microorganisms (GCM) 10K type strain sequencing project: providing services to taxonomists for standard genome sequencing and annotation.</title>
        <authorList>
            <consortium name="The Broad Institute Genomics Platform"/>
            <consortium name="The Broad Institute Genome Sequencing Center for Infectious Disease"/>
            <person name="Wu L."/>
            <person name="Ma J."/>
        </authorList>
    </citation>
    <scope>NUCLEOTIDE SEQUENCE [LARGE SCALE GENOMIC DNA]</scope>
    <source>
        <strain evidence="6">JCM 17810</strain>
    </source>
</reference>
<accession>A0ABP8KUY4</accession>
<evidence type="ECO:0000313" key="4">
    <source>
        <dbReference type="EMBL" id="GAA4416833.1"/>
    </source>
</evidence>
<dbReference type="RefSeq" id="WP_345214874.1">
    <property type="nucleotide sequence ID" value="NZ_BAABGN010000002.1"/>
</dbReference>
<feature type="compositionally biased region" description="Low complexity" evidence="3">
    <location>
        <begin position="169"/>
        <end position="185"/>
    </location>
</feature>
<dbReference type="EMBL" id="BAABGN010000002">
    <property type="protein sequence ID" value="GAA4416833.1"/>
    <property type="molecule type" value="Genomic_DNA"/>
</dbReference>
<dbReference type="EMBL" id="BAABGN010000004">
    <property type="protein sequence ID" value="GAA4420385.1"/>
    <property type="molecule type" value="Genomic_DNA"/>
</dbReference>
<gene>
    <name evidence="4" type="ORF">GCM10023169_04600</name>
    <name evidence="5" type="ORF">GCM10023169_12210</name>
</gene>
<sequence length="467" mass="47543">MNVGVLLALSGPVESELVRLLDAPRSGVRVVRRCADVPEVLAAAGAGLGSLAVVGADLHGVDRSVITRLRAAGTRTVLVAEPGDLPRCAALGADAVEPVGVATALAEAVLAMSRRPDDAPGPQRPGTGPGRLPDREDAVAAGAGAPPPGAGGFQTEPHDDVGRGAAPDPHGAAEPGATEEPGAPGKLVVVWGPPGAPGRTTLAVTLAAELATLSERALLVDADTEAPSVTQVLGILDDASAVASAARQALAGRLGPGSLLRACPIVDGSLHVMTGLTRADRWREVPAAALEVIWDVARATVPWTVVDTGSTLESDHDGFGARRYEATASALAAADVLVVVGAGDPVGMRRLVMALGDLGDAELSSTARRVVVVNHVRPSAAGSSPTEAVHEALVRFAGVGDAVIVPEDRLALDKAVVQGRSLPQVAPASPARAEIEQLARWLAGERSRTRRRRGRLGRPGKPRAARV</sequence>
<evidence type="ECO:0000256" key="3">
    <source>
        <dbReference type="SAM" id="MobiDB-lite"/>
    </source>
</evidence>
<reference evidence="4" key="3">
    <citation type="submission" date="2023-12" db="EMBL/GenBank/DDBJ databases">
        <authorList>
            <person name="Sun Q."/>
            <person name="Inoue M."/>
        </authorList>
    </citation>
    <scope>NUCLEOTIDE SEQUENCE</scope>
    <source>
        <strain evidence="4">JCM 17810</strain>
    </source>
</reference>
<dbReference type="SUPFAM" id="SSF52540">
    <property type="entry name" value="P-loop containing nucleoside triphosphate hydrolases"/>
    <property type="match status" value="1"/>
</dbReference>
<dbReference type="InterPro" id="IPR050625">
    <property type="entry name" value="ParA/MinD_ATPase"/>
</dbReference>